<dbReference type="Gene3D" id="3.30.450.90">
    <property type="match status" value="1"/>
</dbReference>
<dbReference type="EMBL" id="VOBQ01000003">
    <property type="protein sequence ID" value="TWO72702.1"/>
    <property type="molecule type" value="Genomic_DNA"/>
</dbReference>
<dbReference type="InterPro" id="IPR007831">
    <property type="entry name" value="T2SS_GspE_N"/>
</dbReference>
<proteinExistence type="inferred from homology"/>
<dbReference type="InterPro" id="IPR027417">
    <property type="entry name" value="P-loop_NTPase"/>
</dbReference>
<dbReference type="PANTHER" id="PTHR30258:SF1">
    <property type="entry name" value="PROTEIN TRANSPORT PROTEIN HOFB HOMOLOG"/>
    <property type="match status" value="1"/>
</dbReference>
<gene>
    <name evidence="5" type="ORF">FN976_04010</name>
</gene>
<dbReference type="GO" id="GO:0016887">
    <property type="term" value="F:ATP hydrolysis activity"/>
    <property type="evidence" value="ECO:0007669"/>
    <property type="project" value="TreeGrafter"/>
</dbReference>
<name>A0A562ZVR6_9BURK</name>
<comment type="caution">
    <text evidence="5">The sequence shown here is derived from an EMBL/GenBank/DDBJ whole genome shotgun (WGS) entry which is preliminary data.</text>
</comment>
<dbReference type="CDD" id="cd01129">
    <property type="entry name" value="PulE-GspE-like"/>
    <property type="match status" value="1"/>
</dbReference>
<dbReference type="InterPro" id="IPR001482">
    <property type="entry name" value="T2SS/T4SS_dom"/>
</dbReference>
<dbReference type="PANTHER" id="PTHR30258">
    <property type="entry name" value="TYPE II SECRETION SYSTEM PROTEIN GSPE-RELATED"/>
    <property type="match status" value="1"/>
</dbReference>
<dbReference type="SUPFAM" id="SSF52540">
    <property type="entry name" value="P-loop containing nucleoside triphosphate hydrolases"/>
    <property type="match status" value="1"/>
</dbReference>
<dbReference type="PROSITE" id="PS00662">
    <property type="entry name" value="T2SP_E"/>
    <property type="match status" value="1"/>
</dbReference>
<dbReference type="Pfam" id="PF05157">
    <property type="entry name" value="MshEN"/>
    <property type="match status" value="1"/>
</dbReference>
<protein>
    <submittedName>
        <fullName evidence="5">Type II/IV secretion system protein</fullName>
    </submittedName>
</protein>
<dbReference type="SUPFAM" id="SSF160246">
    <property type="entry name" value="EspE N-terminal domain-like"/>
    <property type="match status" value="1"/>
</dbReference>
<dbReference type="Gene3D" id="3.40.50.300">
    <property type="entry name" value="P-loop containing nucleotide triphosphate hydrolases"/>
    <property type="match status" value="1"/>
</dbReference>
<dbReference type="OrthoDB" id="5790493at2"/>
<keyword evidence="2" id="KW-0547">Nucleotide-binding</keyword>
<dbReference type="Proteomes" id="UP000318199">
    <property type="component" value="Unassembled WGS sequence"/>
</dbReference>
<organism evidence="5 6">
    <name type="scientific">Caenimonas sedimenti</name>
    <dbReference type="NCBI Taxonomy" id="2596921"/>
    <lineage>
        <taxon>Bacteria</taxon>
        <taxon>Pseudomonadati</taxon>
        <taxon>Pseudomonadota</taxon>
        <taxon>Betaproteobacteria</taxon>
        <taxon>Burkholderiales</taxon>
        <taxon>Comamonadaceae</taxon>
        <taxon>Caenimonas</taxon>
    </lineage>
</organism>
<dbReference type="GO" id="GO:0005524">
    <property type="term" value="F:ATP binding"/>
    <property type="evidence" value="ECO:0007669"/>
    <property type="project" value="UniProtKB-KW"/>
</dbReference>
<evidence type="ECO:0000259" key="4">
    <source>
        <dbReference type="PROSITE" id="PS00662"/>
    </source>
</evidence>
<dbReference type="GO" id="GO:0005886">
    <property type="term" value="C:plasma membrane"/>
    <property type="evidence" value="ECO:0007669"/>
    <property type="project" value="TreeGrafter"/>
</dbReference>
<keyword evidence="6" id="KW-1185">Reference proteome</keyword>
<feature type="domain" description="Bacterial type II secretion system protein E" evidence="4">
    <location>
        <begin position="567"/>
        <end position="581"/>
    </location>
</feature>
<accession>A0A562ZVR6</accession>
<dbReference type="Pfam" id="PF00437">
    <property type="entry name" value="T2SSE"/>
    <property type="match status" value="1"/>
</dbReference>
<sequence length="769" mass="83596">MPVKCSRAVDLKLDVSETQATMNEQAPAPQASHSSAPTLETLLEALQAKRRIPVMSLAEALQELHLMDRATIVGLQGENPKLLGMRCRELVVRGLLTREQLGRALARMTGLADIDTIDPERAPPLFLRLLLEPRRPAPMPRLEPARSIATLLDALEALHHAPIVTLRQALEELRLLDPAMIAKLAADDPDVFRGHRIQLVRRAVLTRDELGRALGRVAGIPEADATRFDLAPGAFEVLPHKLARTLRVLPLGPHDDVYFMASGSPDDAALRKTLCEATGSTVMLVWADSNDVVARVEREETARFAAGQEPEMLEWTLVVPQEQRLEPDDVAAPALEDLVALAEKEVDAVLDRGPATVVGEQSGMARLVKKMVMDARSRRASDIHIETNPHGAGTLVRMRIDGDLCPYLTLPGKLRAALVSRIKVMARLDISERRRPQDGKIDFAEFGGERLELRVAILPTHDGMENVVLRLLGTSAPMALAHLGLQPRDEATIQRLSKRSFGLMLAAGPTGSGKTTTLHSILKAINTEERKIWTAEDPIEITQPGLNQVQVKPEIGLTFAAAMRSFLRADPDVIMIGEIRDAETAKIGIEASLTGHLVLSTLHTNNACESVVRLLELGIDPLNFADSLLCIVAQRLVRALCPACRQLEALGDGAYAALLEEYVDQGPSDRAEAERRLLDAAGAASPSALRVGVACGCDACGGTGYKGRLGVYEVLENTPALRELIQQRARPSQLLASAVQSGMHSLRHDAIEKVLQGRLDMAQARAAYT</sequence>
<evidence type="ECO:0000313" key="6">
    <source>
        <dbReference type="Proteomes" id="UP000318199"/>
    </source>
</evidence>
<evidence type="ECO:0000313" key="5">
    <source>
        <dbReference type="EMBL" id="TWO72702.1"/>
    </source>
</evidence>
<dbReference type="InterPro" id="IPR037257">
    <property type="entry name" value="T2SS_E_N_sf"/>
</dbReference>
<keyword evidence="3" id="KW-0067">ATP-binding</keyword>
<evidence type="ECO:0000256" key="2">
    <source>
        <dbReference type="ARBA" id="ARBA00022741"/>
    </source>
</evidence>
<evidence type="ECO:0000256" key="3">
    <source>
        <dbReference type="ARBA" id="ARBA00022840"/>
    </source>
</evidence>
<evidence type="ECO:0000256" key="1">
    <source>
        <dbReference type="ARBA" id="ARBA00006611"/>
    </source>
</evidence>
<comment type="similarity">
    <text evidence="1">Belongs to the GSP E family.</text>
</comment>
<dbReference type="AlphaFoldDB" id="A0A562ZVR6"/>
<reference evidence="5 6" key="1">
    <citation type="submission" date="2019-07" db="EMBL/GenBank/DDBJ databases">
        <title>Caenimonas sedimenti sp. nov., isolated from activated sludge.</title>
        <authorList>
            <person name="Xu J."/>
        </authorList>
    </citation>
    <scope>NUCLEOTIDE SEQUENCE [LARGE SCALE GENOMIC DNA]</scope>
    <source>
        <strain evidence="5 6">HX-9-20</strain>
    </source>
</reference>